<dbReference type="AlphaFoldDB" id="A0A5K4F7A0"/>
<sequence>MSHRTDEVPDIGSDLDL</sequence>
<dbReference type="InParanoid" id="A0A5K4F7A0"/>
<reference evidence="1" key="1">
    <citation type="journal article" date="2012" name="PLoS Negl. Trop. Dis.">
        <title>A systematically improved high quality genome and transcriptome of the human blood fluke Schistosoma mansoni.</title>
        <authorList>
            <person name="Protasio A.V."/>
            <person name="Tsai I.J."/>
            <person name="Babbage A."/>
            <person name="Nichol S."/>
            <person name="Hunt M."/>
            <person name="Aslett M.A."/>
            <person name="De Silva N."/>
            <person name="Velarde G.S."/>
            <person name="Anderson T.J."/>
            <person name="Clark R.C."/>
            <person name="Davidson C."/>
            <person name="Dillon G.P."/>
            <person name="Holroyd N.E."/>
            <person name="LoVerde P.T."/>
            <person name="Lloyd C."/>
            <person name="McQuillan J."/>
            <person name="Oliveira G."/>
            <person name="Otto T.D."/>
            <person name="Parker-Manuel S.J."/>
            <person name="Quail M.A."/>
            <person name="Wilson R.A."/>
            <person name="Zerlotini A."/>
            <person name="Dunne D.W."/>
            <person name="Berriman M."/>
        </authorList>
    </citation>
    <scope>NUCLEOTIDE SEQUENCE [LARGE SCALE GENOMIC DNA]</scope>
    <source>
        <strain evidence="1">Puerto Rican</strain>
    </source>
</reference>
<protein>
    <submittedName>
        <fullName evidence="2">Uncharacterized protein</fullName>
    </submittedName>
</protein>
<evidence type="ECO:0000313" key="1">
    <source>
        <dbReference type="Proteomes" id="UP000008854"/>
    </source>
</evidence>
<dbReference type="Proteomes" id="UP000008854">
    <property type="component" value="Unassembled WGS sequence"/>
</dbReference>
<reference evidence="2" key="2">
    <citation type="submission" date="2019-11" db="UniProtKB">
        <authorList>
            <consortium name="WormBaseParasite"/>
        </authorList>
    </citation>
    <scope>IDENTIFICATION</scope>
    <source>
        <strain evidence="2">Puerto Rican</strain>
    </source>
</reference>
<keyword evidence="1" id="KW-1185">Reference proteome</keyword>
<evidence type="ECO:0000313" key="2">
    <source>
        <dbReference type="WBParaSite" id="Smp_322160.1"/>
    </source>
</evidence>
<name>A0A5K4F7A0_SCHMA</name>
<organism evidence="1 2">
    <name type="scientific">Schistosoma mansoni</name>
    <name type="common">Blood fluke</name>
    <dbReference type="NCBI Taxonomy" id="6183"/>
    <lineage>
        <taxon>Eukaryota</taxon>
        <taxon>Metazoa</taxon>
        <taxon>Spiralia</taxon>
        <taxon>Lophotrochozoa</taxon>
        <taxon>Platyhelminthes</taxon>
        <taxon>Trematoda</taxon>
        <taxon>Digenea</taxon>
        <taxon>Strigeidida</taxon>
        <taxon>Schistosomatoidea</taxon>
        <taxon>Schistosomatidae</taxon>
        <taxon>Schistosoma</taxon>
    </lineage>
</organism>
<dbReference type="WBParaSite" id="Smp_322160.1">
    <property type="protein sequence ID" value="Smp_322160.1"/>
    <property type="gene ID" value="Smp_322160"/>
</dbReference>
<proteinExistence type="predicted"/>
<accession>A0A5K4F7A0</accession>